<dbReference type="EMBL" id="OX451738">
    <property type="protein sequence ID" value="CAI8606404.1"/>
    <property type="molecule type" value="Genomic_DNA"/>
</dbReference>
<reference evidence="1 2" key="1">
    <citation type="submission" date="2023-01" db="EMBL/GenBank/DDBJ databases">
        <authorList>
            <person name="Kreplak J."/>
        </authorList>
    </citation>
    <scope>NUCLEOTIDE SEQUENCE [LARGE SCALE GENOMIC DNA]</scope>
</reference>
<sequence length="92" mass="10579">MIDNHIIIESGLDGSIYSSLRRGTKFESHSFSSISGDFKPEIINLIDDWEMEGTFEESLSNRDPSRDYFETLFVEKSYRGENLVKKPMPPLS</sequence>
<evidence type="ECO:0000313" key="2">
    <source>
        <dbReference type="Proteomes" id="UP001157006"/>
    </source>
</evidence>
<name>A0AAV1A726_VICFA</name>
<accession>A0AAV1A726</accession>
<keyword evidence="2" id="KW-1185">Reference proteome</keyword>
<organism evidence="1 2">
    <name type="scientific">Vicia faba</name>
    <name type="common">Broad bean</name>
    <name type="synonym">Faba vulgaris</name>
    <dbReference type="NCBI Taxonomy" id="3906"/>
    <lineage>
        <taxon>Eukaryota</taxon>
        <taxon>Viridiplantae</taxon>
        <taxon>Streptophyta</taxon>
        <taxon>Embryophyta</taxon>
        <taxon>Tracheophyta</taxon>
        <taxon>Spermatophyta</taxon>
        <taxon>Magnoliopsida</taxon>
        <taxon>eudicotyledons</taxon>
        <taxon>Gunneridae</taxon>
        <taxon>Pentapetalae</taxon>
        <taxon>rosids</taxon>
        <taxon>fabids</taxon>
        <taxon>Fabales</taxon>
        <taxon>Fabaceae</taxon>
        <taxon>Papilionoideae</taxon>
        <taxon>50 kb inversion clade</taxon>
        <taxon>NPAAA clade</taxon>
        <taxon>Hologalegina</taxon>
        <taxon>IRL clade</taxon>
        <taxon>Fabeae</taxon>
        <taxon>Vicia</taxon>
    </lineage>
</organism>
<proteinExistence type="predicted"/>
<protein>
    <submittedName>
        <fullName evidence="1">Uncharacterized protein</fullName>
    </submittedName>
</protein>
<dbReference type="AlphaFoldDB" id="A0AAV1A726"/>
<gene>
    <name evidence="1" type="ORF">VFH_III228880</name>
</gene>
<dbReference type="Proteomes" id="UP001157006">
    <property type="component" value="Chromosome 3"/>
</dbReference>
<evidence type="ECO:0000313" key="1">
    <source>
        <dbReference type="EMBL" id="CAI8606404.1"/>
    </source>
</evidence>